<dbReference type="GO" id="GO:0003676">
    <property type="term" value="F:nucleic acid binding"/>
    <property type="evidence" value="ECO:0007669"/>
    <property type="project" value="InterPro"/>
</dbReference>
<dbReference type="Gene3D" id="3.30.420.10">
    <property type="entry name" value="Ribonuclease H-like superfamily/Ribonuclease H"/>
    <property type="match status" value="1"/>
</dbReference>
<dbReference type="InterPro" id="IPR036397">
    <property type="entry name" value="RNaseH_sf"/>
</dbReference>
<keyword evidence="2" id="KW-1185">Reference proteome</keyword>
<dbReference type="AlphaFoldDB" id="A0A0C9ZYW8"/>
<protein>
    <submittedName>
        <fullName evidence="1">Unplaced genomic scaffold CY34scaffold_587, whole genome shotgun sequence</fullName>
    </submittedName>
</protein>
<dbReference type="HOGENOM" id="CLU_188058_1_0_1"/>
<sequence>MKQPFVCGHRISLEALLTLYGLVACTVVEGSMMKKLYLEWLEFMVLPKCSAYPGPLSVLMMDNASIHHSAKILELADHFG</sequence>
<organism evidence="1 2">
    <name type="scientific">Suillus luteus UH-Slu-Lm8-n1</name>
    <dbReference type="NCBI Taxonomy" id="930992"/>
    <lineage>
        <taxon>Eukaryota</taxon>
        <taxon>Fungi</taxon>
        <taxon>Dikarya</taxon>
        <taxon>Basidiomycota</taxon>
        <taxon>Agaricomycotina</taxon>
        <taxon>Agaricomycetes</taxon>
        <taxon>Agaricomycetidae</taxon>
        <taxon>Boletales</taxon>
        <taxon>Suillineae</taxon>
        <taxon>Suillaceae</taxon>
        <taxon>Suillus</taxon>
    </lineage>
</organism>
<reference evidence="2" key="2">
    <citation type="submission" date="2015-01" db="EMBL/GenBank/DDBJ databases">
        <title>Evolutionary Origins and Diversification of the Mycorrhizal Mutualists.</title>
        <authorList>
            <consortium name="DOE Joint Genome Institute"/>
            <consortium name="Mycorrhizal Genomics Consortium"/>
            <person name="Kohler A."/>
            <person name="Kuo A."/>
            <person name="Nagy L.G."/>
            <person name="Floudas D."/>
            <person name="Copeland A."/>
            <person name="Barry K.W."/>
            <person name="Cichocki N."/>
            <person name="Veneault-Fourrey C."/>
            <person name="LaButti K."/>
            <person name="Lindquist E.A."/>
            <person name="Lipzen A."/>
            <person name="Lundell T."/>
            <person name="Morin E."/>
            <person name="Murat C."/>
            <person name="Riley R."/>
            <person name="Ohm R."/>
            <person name="Sun H."/>
            <person name="Tunlid A."/>
            <person name="Henrissat B."/>
            <person name="Grigoriev I.V."/>
            <person name="Hibbett D.S."/>
            <person name="Martin F."/>
        </authorList>
    </citation>
    <scope>NUCLEOTIDE SEQUENCE [LARGE SCALE GENOMIC DNA]</scope>
    <source>
        <strain evidence="2">UH-Slu-Lm8-n1</strain>
    </source>
</reference>
<dbReference type="PANTHER" id="PTHR46564:SF1">
    <property type="entry name" value="TRANSPOSASE"/>
    <property type="match status" value="1"/>
</dbReference>
<dbReference type="PROSITE" id="PS51257">
    <property type="entry name" value="PROKAR_LIPOPROTEIN"/>
    <property type="match status" value="1"/>
</dbReference>
<dbReference type="OrthoDB" id="2142724at2759"/>
<dbReference type="InParanoid" id="A0A0C9ZYW8"/>
<proteinExistence type="predicted"/>
<name>A0A0C9ZYW8_9AGAM</name>
<accession>A0A0C9ZYW8</accession>
<dbReference type="PANTHER" id="PTHR46564">
    <property type="entry name" value="TRANSPOSASE"/>
    <property type="match status" value="1"/>
</dbReference>
<dbReference type="EMBL" id="KN835718">
    <property type="protein sequence ID" value="KIK34681.1"/>
    <property type="molecule type" value="Genomic_DNA"/>
</dbReference>
<dbReference type="STRING" id="930992.A0A0C9ZYW8"/>
<dbReference type="Proteomes" id="UP000054485">
    <property type="component" value="Unassembled WGS sequence"/>
</dbReference>
<evidence type="ECO:0000313" key="1">
    <source>
        <dbReference type="EMBL" id="KIK34681.1"/>
    </source>
</evidence>
<reference evidence="1 2" key="1">
    <citation type="submission" date="2014-04" db="EMBL/GenBank/DDBJ databases">
        <authorList>
            <consortium name="DOE Joint Genome Institute"/>
            <person name="Kuo A."/>
            <person name="Ruytinx J."/>
            <person name="Rineau F."/>
            <person name="Colpaert J."/>
            <person name="Kohler A."/>
            <person name="Nagy L.G."/>
            <person name="Floudas D."/>
            <person name="Copeland A."/>
            <person name="Barry K.W."/>
            <person name="Cichocki N."/>
            <person name="Veneault-Fourrey C."/>
            <person name="LaButti K."/>
            <person name="Lindquist E.A."/>
            <person name="Lipzen A."/>
            <person name="Lundell T."/>
            <person name="Morin E."/>
            <person name="Murat C."/>
            <person name="Sun H."/>
            <person name="Tunlid A."/>
            <person name="Henrissat B."/>
            <person name="Grigoriev I.V."/>
            <person name="Hibbett D.S."/>
            <person name="Martin F."/>
            <person name="Nordberg H.P."/>
            <person name="Cantor M.N."/>
            <person name="Hua S.X."/>
        </authorList>
    </citation>
    <scope>NUCLEOTIDE SEQUENCE [LARGE SCALE GENOMIC DNA]</scope>
    <source>
        <strain evidence="1 2">UH-Slu-Lm8-n1</strain>
    </source>
</reference>
<gene>
    <name evidence="1" type="ORF">CY34DRAFT_97511</name>
</gene>
<evidence type="ECO:0000313" key="2">
    <source>
        <dbReference type="Proteomes" id="UP000054485"/>
    </source>
</evidence>